<gene>
    <name evidence="2" type="ORF">CBR_g17685</name>
</gene>
<proteinExistence type="predicted"/>
<sequence>MMMYVWGCIAILIVRIIGIQVFRCAILYFVLKGRFLFWSAPIRFNFISRRLFWGVTAALTAYLGFVLIAVVPYRGQKREKTA</sequence>
<evidence type="ECO:0000313" key="3">
    <source>
        <dbReference type="Proteomes" id="UP000265515"/>
    </source>
</evidence>
<organism evidence="2 3">
    <name type="scientific">Chara braunii</name>
    <name type="common">Braun's stonewort</name>
    <dbReference type="NCBI Taxonomy" id="69332"/>
    <lineage>
        <taxon>Eukaryota</taxon>
        <taxon>Viridiplantae</taxon>
        <taxon>Streptophyta</taxon>
        <taxon>Charophyceae</taxon>
        <taxon>Charales</taxon>
        <taxon>Characeae</taxon>
        <taxon>Chara</taxon>
    </lineage>
</organism>
<feature type="transmembrane region" description="Helical" evidence="1">
    <location>
        <begin position="51"/>
        <end position="73"/>
    </location>
</feature>
<accession>A0A388KVK5</accession>
<dbReference type="AlphaFoldDB" id="A0A388KVK5"/>
<keyword evidence="1" id="KW-1133">Transmembrane helix</keyword>
<keyword evidence="1" id="KW-0812">Transmembrane</keyword>
<protein>
    <submittedName>
        <fullName evidence="2">Uncharacterized protein</fullName>
    </submittedName>
</protein>
<keyword evidence="3" id="KW-1185">Reference proteome</keyword>
<reference evidence="2 3" key="1">
    <citation type="journal article" date="2018" name="Cell">
        <title>The Chara Genome: Secondary Complexity and Implications for Plant Terrestrialization.</title>
        <authorList>
            <person name="Nishiyama T."/>
            <person name="Sakayama H."/>
            <person name="Vries J.D."/>
            <person name="Buschmann H."/>
            <person name="Saint-Marcoux D."/>
            <person name="Ullrich K.K."/>
            <person name="Haas F.B."/>
            <person name="Vanderstraeten L."/>
            <person name="Becker D."/>
            <person name="Lang D."/>
            <person name="Vosolsobe S."/>
            <person name="Rombauts S."/>
            <person name="Wilhelmsson P.K.I."/>
            <person name="Janitza P."/>
            <person name="Kern R."/>
            <person name="Heyl A."/>
            <person name="Rumpler F."/>
            <person name="Villalobos L.I.A.C."/>
            <person name="Clay J.M."/>
            <person name="Skokan R."/>
            <person name="Toyoda A."/>
            <person name="Suzuki Y."/>
            <person name="Kagoshima H."/>
            <person name="Schijlen E."/>
            <person name="Tajeshwar N."/>
            <person name="Catarino B."/>
            <person name="Hetherington A.J."/>
            <person name="Saltykova A."/>
            <person name="Bonnot C."/>
            <person name="Breuninger H."/>
            <person name="Symeonidi A."/>
            <person name="Radhakrishnan G.V."/>
            <person name="Van Nieuwerburgh F."/>
            <person name="Deforce D."/>
            <person name="Chang C."/>
            <person name="Karol K.G."/>
            <person name="Hedrich R."/>
            <person name="Ulvskov P."/>
            <person name="Glockner G."/>
            <person name="Delwiche C.F."/>
            <person name="Petrasek J."/>
            <person name="Van de Peer Y."/>
            <person name="Friml J."/>
            <person name="Beilby M."/>
            <person name="Dolan L."/>
            <person name="Kohara Y."/>
            <person name="Sugano S."/>
            <person name="Fujiyama A."/>
            <person name="Delaux P.-M."/>
            <person name="Quint M."/>
            <person name="TheiBen G."/>
            <person name="Hagemann M."/>
            <person name="Harholt J."/>
            <person name="Dunand C."/>
            <person name="Zachgo S."/>
            <person name="Langdale J."/>
            <person name="Maumus F."/>
            <person name="Straeten D.V.D."/>
            <person name="Gould S.B."/>
            <person name="Rensing S.A."/>
        </authorList>
    </citation>
    <scope>NUCLEOTIDE SEQUENCE [LARGE SCALE GENOMIC DNA]</scope>
    <source>
        <strain evidence="2 3">S276</strain>
    </source>
</reference>
<evidence type="ECO:0000313" key="2">
    <source>
        <dbReference type="EMBL" id="GBG73973.1"/>
    </source>
</evidence>
<comment type="caution">
    <text evidence="2">The sequence shown here is derived from an EMBL/GenBank/DDBJ whole genome shotgun (WGS) entry which is preliminary data.</text>
</comment>
<feature type="transmembrane region" description="Helical" evidence="1">
    <location>
        <begin position="12"/>
        <end position="31"/>
    </location>
</feature>
<evidence type="ECO:0000256" key="1">
    <source>
        <dbReference type="SAM" id="Phobius"/>
    </source>
</evidence>
<dbReference type="EMBL" id="BFEA01000194">
    <property type="protein sequence ID" value="GBG73973.1"/>
    <property type="molecule type" value="Genomic_DNA"/>
</dbReference>
<dbReference type="Proteomes" id="UP000265515">
    <property type="component" value="Unassembled WGS sequence"/>
</dbReference>
<name>A0A388KVK5_CHABU</name>
<keyword evidence="1" id="KW-0472">Membrane</keyword>
<dbReference type="Gramene" id="GBG73973">
    <property type="protein sequence ID" value="GBG73973"/>
    <property type="gene ID" value="CBR_g17685"/>
</dbReference>